<keyword evidence="1" id="KW-0732">Signal</keyword>
<evidence type="ECO:0000313" key="2">
    <source>
        <dbReference type="EMBL" id="TMP36563.1"/>
    </source>
</evidence>
<gene>
    <name evidence="2" type="ORF">CWB98_13105</name>
</gene>
<organism evidence="2 3">
    <name type="scientific">Pseudoalteromonas rubra</name>
    <dbReference type="NCBI Taxonomy" id="43658"/>
    <lineage>
        <taxon>Bacteria</taxon>
        <taxon>Pseudomonadati</taxon>
        <taxon>Pseudomonadota</taxon>
        <taxon>Gammaproteobacteria</taxon>
        <taxon>Alteromonadales</taxon>
        <taxon>Pseudoalteromonadaceae</taxon>
        <taxon>Pseudoalteromonas</taxon>
    </lineage>
</organism>
<evidence type="ECO:0000256" key="1">
    <source>
        <dbReference type="SAM" id="SignalP"/>
    </source>
</evidence>
<name>A0A5S3X0M6_9GAMM</name>
<evidence type="ECO:0000313" key="3">
    <source>
        <dbReference type="Proteomes" id="UP000306719"/>
    </source>
</evidence>
<protein>
    <submittedName>
        <fullName evidence="2">Uncharacterized protein</fullName>
    </submittedName>
</protein>
<dbReference type="Proteomes" id="UP000306719">
    <property type="component" value="Unassembled WGS sequence"/>
</dbReference>
<dbReference type="OrthoDB" id="6316087at2"/>
<feature type="chain" id="PRO_5024313156" evidence="1">
    <location>
        <begin position="20"/>
        <end position="189"/>
    </location>
</feature>
<feature type="signal peptide" evidence="1">
    <location>
        <begin position="1"/>
        <end position="19"/>
    </location>
</feature>
<accession>A0A5S3X0M6</accession>
<reference evidence="3" key="2">
    <citation type="submission" date="2019-06" db="EMBL/GenBank/DDBJ databases">
        <title>Co-occurence of chitin degradation, pigmentation and bioactivity in marine Pseudoalteromonas.</title>
        <authorList>
            <person name="Sonnenschein E.C."/>
            <person name="Bech P.K."/>
        </authorList>
    </citation>
    <scope>NUCLEOTIDE SEQUENCE [LARGE SCALE GENOMIC DNA]</scope>
    <source>
        <strain evidence="3">S2599</strain>
    </source>
</reference>
<proteinExistence type="predicted"/>
<comment type="caution">
    <text evidence="2">The sequence shown here is derived from an EMBL/GenBank/DDBJ whole genome shotgun (WGS) entry which is preliminary data.</text>
</comment>
<dbReference type="RefSeq" id="WP_138545254.1">
    <property type="nucleotide sequence ID" value="NZ_PNCJ01000017.1"/>
</dbReference>
<sequence length="189" mass="21135">MNKLAILITLGLVSGVGYAGGEQVNCRTQTVGKQAIYEGWAACEVGAYTLSRYIPATPVRWHTIYEQRGSSSFSCDATVPFSHYENVTKRVCDRKPYAKISVNNNVDLVNILFKSHDPDGRVVSHRVWVNDSELTGFNMDADRAYYVGTINQTINIRVRAIDNDGYYDEVTQTYKISCLNQPHRCGVGL</sequence>
<reference evidence="2 3" key="1">
    <citation type="submission" date="2018-01" db="EMBL/GenBank/DDBJ databases">
        <authorList>
            <person name="Paulsen S."/>
            <person name="Gram L.K."/>
        </authorList>
    </citation>
    <scope>NUCLEOTIDE SEQUENCE [LARGE SCALE GENOMIC DNA]</scope>
    <source>
        <strain evidence="2 3">S2599</strain>
    </source>
</reference>
<dbReference type="EMBL" id="PNCJ01000017">
    <property type="protein sequence ID" value="TMP36563.1"/>
    <property type="molecule type" value="Genomic_DNA"/>
</dbReference>
<dbReference type="AlphaFoldDB" id="A0A5S3X0M6"/>